<gene>
    <name evidence="1" type="ORF">IWX46DRAFT_656809</name>
</gene>
<comment type="caution">
    <text evidence="1">The sequence shown here is derived from an EMBL/GenBank/DDBJ whole genome shotgun (WGS) entry which is preliminary data.</text>
</comment>
<accession>A0ABR1MDY1</accession>
<evidence type="ECO:0000313" key="1">
    <source>
        <dbReference type="EMBL" id="KAK7546717.1"/>
    </source>
</evidence>
<reference evidence="1 2" key="1">
    <citation type="submission" date="2024-04" db="EMBL/GenBank/DDBJ databases">
        <title>Phyllosticta paracitricarpa is synonymous to the EU quarantine fungus P. citricarpa based on phylogenomic analyses.</title>
        <authorList>
            <consortium name="Lawrence Berkeley National Laboratory"/>
            <person name="Van Ingen-Buijs V.A."/>
            <person name="Van Westerhoven A.C."/>
            <person name="Haridas S."/>
            <person name="Skiadas P."/>
            <person name="Martin F."/>
            <person name="Groenewald J.Z."/>
            <person name="Crous P.W."/>
            <person name="Seidl M.F."/>
        </authorList>
    </citation>
    <scope>NUCLEOTIDE SEQUENCE [LARGE SCALE GENOMIC DNA]</scope>
    <source>
        <strain evidence="1 2">CBS 122670</strain>
    </source>
</reference>
<evidence type="ECO:0000313" key="2">
    <source>
        <dbReference type="Proteomes" id="UP001365128"/>
    </source>
</evidence>
<proteinExistence type="predicted"/>
<sequence length="308" mass="35235">MRKITDVGVPLAVAGVTPILWNTVKAFFISALICLSIPQNLQPFYEVVPNYMTGGVIVSVISQHYTHPGPYNNRSRVENATRSGFPTANPLALMLGWVLGNNYPDIFSDEAKCDRIPGHELGLQPFQLRAPQYASLCRPWMEMAWMCGFGLSSSTTHGNFINLSPHKYFSVDLLWFENPYPPLAMYWKHFVWFALTVSVDLNDLPKEEANFTLEDRHELLVLQRKNASFTIRNRHQHATIMSVSVTEGNWNVRLRVQKDFKYSIWQALAWNHTMCFQSIKSDESDDPTLCQKLGSRDETEFDDQLSLL</sequence>
<protein>
    <submittedName>
        <fullName evidence="1">Uncharacterized protein</fullName>
    </submittedName>
</protein>
<organism evidence="1 2">
    <name type="scientific">Phyllosticta citricarpa</name>
    <dbReference type="NCBI Taxonomy" id="55181"/>
    <lineage>
        <taxon>Eukaryota</taxon>
        <taxon>Fungi</taxon>
        <taxon>Dikarya</taxon>
        <taxon>Ascomycota</taxon>
        <taxon>Pezizomycotina</taxon>
        <taxon>Dothideomycetes</taxon>
        <taxon>Dothideomycetes incertae sedis</taxon>
        <taxon>Botryosphaeriales</taxon>
        <taxon>Phyllostictaceae</taxon>
        <taxon>Phyllosticta</taxon>
    </lineage>
</organism>
<dbReference type="Proteomes" id="UP001365128">
    <property type="component" value="Unassembled WGS sequence"/>
</dbReference>
<keyword evidence="2" id="KW-1185">Reference proteome</keyword>
<dbReference type="EMBL" id="JBBPDW010000014">
    <property type="protein sequence ID" value="KAK7546717.1"/>
    <property type="molecule type" value="Genomic_DNA"/>
</dbReference>
<name>A0ABR1MDY1_9PEZI</name>